<protein>
    <submittedName>
        <fullName evidence="1">Uncharacterized protein</fullName>
    </submittedName>
</protein>
<proteinExistence type="predicted"/>
<keyword evidence="2" id="KW-1185">Reference proteome</keyword>
<dbReference type="SUPFAM" id="SSF49265">
    <property type="entry name" value="Fibronectin type III"/>
    <property type="match status" value="1"/>
</dbReference>
<evidence type="ECO:0000313" key="1">
    <source>
        <dbReference type="EMBL" id="KAK7575625.1"/>
    </source>
</evidence>
<gene>
    <name evidence="1" type="ORF">V9T40_011911</name>
</gene>
<name>A0AAN9XZY5_9HEMI</name>
<evidence type="ECO:0000313" key="2">
    <source>
        <dbReference type="Proteomes" id="UP001367676"/>
    </source>
</evidence>
<reference evidence="1 2" key="1">
    <citation type="submission" date="2024-03" db="EMBL/GenBank/DDBJ databases">
        <title>Adaptation during the transition from Ophiocordyceps entomopathogen to insect associate is accompanied by gene loss and intensified selection.</title>
        <authorList>
            <person name="Ward C.M."/>
            <person name="Onetto C.A."/>
            <person name="Borneman A.R."/>
        </authorList>
    </citation>
    <scope>NUCLEOTIDE SEQUENCE [LARGE SCALE GENOMIC DNA]</scope>
    <source>
        <strain evidence="1">AWRI1</strain>
        <tissue evidence="1">Single Adult Female</tissue>
    </source>
</reference>
<comment type="caution">
    <text evidence="1">The sequence shown here is derived from an EMBL/GenBank/DDBJ whole genome shotgun (WGS) entry which is preliminary data.</text>
</comment>
<dbReference type="Proteomes" id="UP001367676">
    <property type="component" value="Unassembled WGS sequence"/>
</dbReference>
<dbReference type="InterPro" id="IPR036116">
    <property type="entry name" value="FN3_sf"/>
</dbReference>
<organism evidence="1 2">
    <name type="scientific">Parthenolecanium corni</name>
    <dbReference type="NCBI Taxonomy" id="536013"/>
    <lineage>
        <taxon>Eukaryota</taxon>
        <taxon>Metazoa</taxon>
        <taxon>Ecdysozoa</taxon>
        <taxon>Arthropoda</taxon>
        <taxon>Hexapoda</taxon>
        <taxon>Insecta</taxon>
        <taxon>Pterygota</taxon>
        <taxon>Neoptera</taxon>
        <taxon>Paraneoptera</taxon>
        <taxon>Hemiptera</taxon>
        <taxon>Sternorrhyncha</taxon>
        <taxon>Coccoidea</taxon>
        <taxon>Coccidae</taxon>
        <taxon>Parthenolecanium</taxon>
    </lineage>
</organism>
<dbReference type="EMBL" id="JBBCAQ010000036">
    <property type="protein sequence ID" value="KAK7575625.1"/>
    <property type="molecule type" value="Genomic_DNA"/>
</dbReference>
<accession>A0AAN9XZY5</accession>
<sequence length="336" mass="38892">MQIPRVLITWKPNGTQDESTDIQPILFKFDHRIKEGNNTASFHQDGRHFYATSNHVKNLTSNLLSDQYKLSFLDPSTIYEVVIHQYRLQWTETTPEEPRYDTNYTLDVKTNSKTNTKPAKPDFLWDFHVIDLEVVIQWLPCGRDRNCSGKEAGTHFAVKIKALDRKWEIRISEYKYAFREFYEFLWGISYEVVVISINDNSETPSDPQEIFLKPELGAVTAVEVIPFSNTSILVSWKPPKYSLECKGLPRFSSDSICIEEYLVGASNDSYFNVLNETKVKYSDDYSESPQKFEAVKETKILLDKPKFMFKPGDTYTIIIIPCLMPNDSNLRCTGLK</sequence>
<dbReference type="AlphaFoldDB" id="A0AAN9XZY5"/>